<evidence type="ECO:0000256" key="2">
    <source>
        <dbReference type="SAM" id="MobiDB-lite"/>
    </source>
</evidence>
<dbReference type="SUPFAM" id="SSF57667">
    <property type="entry name" value="beta-beta-alpha zinc fingers"/>
    <property type="match status" value="1"/>
</dbReference>
<dbReference type="GO" id="GO:0008270">
    <property type="term" value="F:zinc ion binding"/>
    <property type="evidence" value="ECO:0007669"/>
    <property type="project" value="UniProtKB-KW"/>
</dbReference>
<gene>
    <name evidence="4" type="ORF">Ptr86124_011455</name>
</gene>
<name>A0A922N582_9PLEO</name>
<feature type="domain" description="C2H2-type" evidence="3">
    <location>
        <begin position="351"/>
        <end position="392"/>
    </location>
</feature>
<dbReference type="OMA" id="FNRNDNC"/>
<accession>A0A922N582</accession>
<dbReference type="PROSITE" id="PS00028">
    <property type="entry name" value="ZINC_FINGER_C2H2_1"/>
    <property type="match status" value="1"/>
</dbReference>
<evidence type="ECO:0000259" key="3">
    <source>
        <dbReference type="PROSITE" id="PS50157"/>
    </source>
</evidence>
<evidence type="ECO:0000256" key="1">
    <source>
        <dbReference type="PROSITE-ProRule" id="PRU00042"/>
    </source>
</evidence>
<keyword evidence="1" id="KW-0479">Metal-binding</keyword>
<reference evidence="5" key="1">
    <citation type="journal article" date="2022" name="Microb. Genom.">
        <title>A global pangenome for the wheat fungal pathogen Pyrenophora tritici-repentis and prediction of effector protein structural homology.</title>
        <authorList>
            <person name="Moolhuijzen P.M."/>
            <person name="See P.T."/>
            <person name="Shi G."/>
            <person name="Powell H.R."/>
            <person name="Cockram J."/>
            <person name="Jorgensen L.N."/>
            <person name="Benslimane H."/>
            <person name="Strelkov S.E."/>
            <person name="Turner J."/>
            <person name="Liu Z."/>
            <person name="Moffat C.S."/>
        </authorList>
    </citation>
    <scope>NUCLEOTIDE SEQUENCE [LARGE SCALE GENOMIC DNA]</scope>
</reference>
<comment type="caution">
    <text evidence="4">The sequence shown here is derived from an EMBL/GenBank/DDBJ whole genome shotgun (WGS) entry which is preliminary data.</text>
</comment>
<dbReference type="Proteomes" id="UP000249757">
    <property type="component" value="Unassembled WGS sequence"/>
</dbReference>
<dbReference type="OrthoDB" id="3685083at2759"/>
<feature type="region of interest" description="Disordered" evidence="2">
    <location>
        <begin position="268"/>
        <end position="300"/>
    </location>
</feature>
<dbReference type="EMBL" id="NRDI02000020">
    <property type="protein sequence ID" value="KAI1509375.1"/>
    <property type="molecule type" value="Genomic_DNA"/>
</dbReference>
<organism evidence="4 5">
    <name type="scientific">Pyrenophora tritici-repentis</name>
    <dbReference type="NCBI Taxonomy" id="45151"/>
    <lineage>
        <taxon>Eukaryota</taxon>
        <taxon>Fungi</taxon>
        <taxon>Dikarya</taxon>
        <taxon>Ascomycota</taxon>
        <taxon>Pezizomycotina</taxon>
        <taxon>Dothideomycetes</taxon>
        <taxon>Pleosporomycetidae</taxon>
        <taxon>Pleosporales</taxon>
        <taxon>Pleosporineae</taxon>
        <taxon>Pleosporaceae</taxon>
        <taxon>Pyrenophora</taxon>
    </lineage>
</organism>
<evidence type="ECO:0000313" key="5">
    <source>
        <dbReference type="Proteomes" id="UP000249757"/>
    </source>
</evidence>
<dbReference type="InterPro" id="IPR013087">
    <property type="entry name" value="Znf_C2H2_type"/>
</dbReference>
<keyword evidence="1" id="KW-0862">Zinc</keyword>
<dbReference type="AlphaFoldDB" id="A0A922N582"/>
<feature type="domain" description="C2H2-type" evidence="3">
    <location>
        <begin position="393"/>
        <end position="420"/>
    </location>
</feature>
<keyword evidence="5" id="KW-1185">Reference proteome</keyword>
<feature type="compositionally biased region" description="Basic residues" evidence="2">
    <location>
        <begin position="281"/>
        <end position="291"/>
    </location>
</feature>
<feature type="region of interest" description="Disordered" evidence="2">
    <location>
        <begin position="1"/>
        <end position="20"/>
    </location>
</feature>
<keyword evidence="1" id="KW-0863">Zinc-finger</keyword>
<evidence type="ECO:0000313" key="4">
    <source>
        <dbReference type="EMBL" id="KAI1509375.1"/>
    </source>
</evidence>
<proteinExistence type="predicted"/>
<dbReference type="Gene3D" id="3.30.160.60">
    <property type="entry name" value="Classic Zinc Finger"/>
    <property type="match status" value="1"/>
</dbReference>
<protein>
    <submittedName>
        <fullName evidence="4">C2h2 type conidiation transcription factor</fullName>
    </submittedName>
</protein>
<sequence length="510" mass="59001">MYHRGNSKDAYLMSPPTDPAMRMLTPQPPYSMDVRRNSDVSAMSLSFTTCSSDYSTPATPMYTQSPLANQSLNTSTFDMSQVHGMPMEFEPNSTSFDERLTNSWELLDNTSQMDHTSSATSDFAFTKYAYQMDLQKREFVRLQSAAMATTQPWYPTNQYTSLDSHMDMTPNMAMDIDTSTLDLHPASPMHVIWNVPSQSMIAMDGSTIVPHDSMLDGDYVRVDTPNSMDSYDDMDVPLEQHNTFKQEPSSPVDVKPEDELSNDEGMLRRSICETRTGGKSVKVKKEQRKSRVTKEKVKDKGREKERRAKCKCKFGEPVWKWDGDHVESDFSSIYRDEKSRWHSTKQPGQKFICKNPFEDDEEVPEGSSFCGKRFERTEHQKRHKNTHKSAKPFPCLLCHSEFNRNDNRWAHGYTHVRERGKGDGRNKKYSLRQVISVLPDPKHIEMLLKRWKKEVKSDYIPEDEEDDSLEFVERMKERNPGQDFSYDVNMAIWKIRSHRLTHPVDPTPVS</sequence>
<dbReference type="InterPro" id="IPR036236">
    <property type="entry name" value="Znf_C2H2_sf"/>
</dbReference>
<dbReference type="PROSITE" id="PS50157">
    <property type="entry name" value="ZINC_FINGER_C2H2_2"/>
    <property type="match status" value="2"/>
</dbReference>